<accession>A0AAV7LYQ7</accession>
<dbReference type="AlphaFoldDB" id="A0AAV7LYQ7"/>
<name>A0AAV7LYQ7_PLEWA</name>
<protein>
    <submittedName>
        <fullName evidence="1">Uncharacterized protein</fullName>
    </submittedName>
</protein>
<keyword evidence="2" id="KW-1185">Reference proteome</keyword>
<evidence type="ECO:0000313" key="1">
    <source>
        <dbReference type="EMBL" id="KAJ1096676.1"/>
    </source>
</evidence>
<sequence>MAAPFSSHNEAYRTTLTIFSKRDRSADFRTVWKHGVRVVEPIISFVLVVNSEWGCSFGRSVVCGVVIVGPL</sequence>
<gene>
    <name evidence="1" type="ORF">NDU88_001809</name>
</gene>
<reference evidence="1" key="1">
    <citation type="journal article" date="2022" name="bioRxiv">
        <title>Sequencing and chromosome-scale assembly of the giantPleurodeles waltlgenome.</title>
        <authorList>
            <person name="Brown T."/>
            <person name="Elewa A."/>
            <person name="Iarovenko S."/>
            <person name="Subramanian E."/>
            <person name="Araus A.J."/>
            <person name="Petzold A."/>
            <person name="Susuki M."/>
            <person name="Suzuki K.-i.T."/>
            <person name="Hayashi T."/>
            <person name="Toyoda A."/>
            <person name="Oliveira C."/>
            <person name="Osipova E."/>
            <person name="Leigh N.D."/>
            <person name="Simon A."/>
            <person name="Yun M.H."/>
        </authorList>
    </citation>
    <scope>NUCLEOTIDE SEQUENCE</scope>
    <source>
        <strain evidence="1">20211129_DDA</strain>
        <tissue evidence="1">Liver</tissue>
    </source>
</reference>
<evidence type="ECO:0000313" key="2">
    <source>
        <dbReference type="Proteomes" id="UP001066276"/>
    </source>
</evidence>
<dbReference type="EMBL" id="JANPWB010000014">
    <property type="protein sequence ID" value="KAJ1096676.1"/>
    <property type="molecule type" value="Genomic_DNA"/>
</dbReference>
<dbReference type="Proteomes" id="UP001066276">
    <property type="component" value="Chromosome 10"/>
</dbReference>
<comment type="caution">
    <text evidence="1">The sequence shown here is derived from an EMBL/GenBank/DDBJ whole genome shotgun (WGS) entry which is preliminary data.</text>
</comment>
<organism evidence="1 2">
    <name type="scientific">Pleurodeles waltl</name>
    <name type="common">Iberian ribbed newt</name>
    <dbReference type="NCBI Taxonomy" id="8319"/>
    <lineage>
        <taxon>Eukaryota</taxon>
        <taxon>Metazoa</taxon>
        <taxon>Chordata</taxon>
        <taxon>Craniata</taxon>
        <taxon>Vertebrata</taxon>
        <taxon>Euteleostomi</taxon>
        <taxon>Amphibia</taxon>
        <taxon>Batrachia</taxon>
        <taxon>Caudata</taxon>
        <taxon>Salamandroidea</taxon>
        <taxon>Salamandridae</taxon>
        <taxon>Pleurodelinae</taxon>
        <taxon>Pleurodeles</taxon>
    </lineage>
</organism>
<proteinExistence type="predicted"/>